<evidence type="ECO:0000259" key="3">
    <source>
        <dbReference type="Pfam" id="PF19029"/>
    </source>
</evidence>
<dbReference type="eggNOG" id="ENOG5033ZA3">
    <property type="taxonomic scope" value="Bacteria"/>
</dbReference>
<dbReference type="RefSeq" id="WP_015109095.1">
    <property type="nucleotide sequence ID" value="NC_019675.1"/>
</dbReference>
<feature type="region of interest" description="Disordered" evidence="1">
    <location>
        <begin position="1"/>
        <end position="27"/>
    </location>
</feature>
<protein>
    <recommendedName>
        <fullName evidence="3">DUF883 domain-containing protein</fullName>
    </recommendedName>
</protein>
<dbReference type="InterPro" id="IPR043605">
    <property type="entry name" value="DUF883_C"/>
</dbReference>
<dbReference type="Pfam" id="PF19029">
    <property type="entry name" value="DUF883_C"/>
    <property type="match status" value="1"/>
</dbReference>
<organism evidence="4 5">
    <name type="scientific">Cyanobium gracile (strain ATCC 27147 / PCC 6307)</name>
    <dbReference type="NCBI Taxonomy" id="292564"/>
    <lineage>
        <taxon>Bacteria</taxon>
        <taxon>Bacillati</taxon>
        <taxon>Cyanobacteriota</taxon>
        <taxon>Cyanophyceae</taxon>
        <taxon>Synechococcales</taxon>
        <taxon>Prochlorococcaceae</taxon>
        <taxon>Cyanobium</taxon>
    </lineage>
</organism>
<reference evidence="5" key="1">
    <citation type="journal article" date="2013" name="Proc. Natl. Acad. Sci. U.S.A.">
        <title>Improving the coverage of the cyanobacterial phylum using diversity-driven genome sequencing.</title>
        <authorList>
            <person name="Shih P.M."/>
            <person name="Wu D."/>
            <person name="Latifi A."/>
            <person name="Axen S.D."/>
            <person name="Fewer D.P."/>
            <person name="Talla E."/>
            <person name="Calteau A."/>
            <person name="Cai F."/>
            <person name="Tandeau de Marsac N."/>
            <person name="Rippka R."/>
            <person name="Herdman M."/>
            <person name="Sivonen K."/>
            <person name="Coursin T."/>
            <person name="Laurent T."/>
            <person name="Goodwin L."/>
            <person name="Nolan M."/>
            <person name="Davenport K.W."/>
            <person name="Han C.S."/>
            <person name="Rubin E.M."/>
            <person name="Eisen J.A."/>
            <person name="Woyke T."/>
            <person name="Gugger M."/>
            <person name="Kerfeld C.A."/>
        </authorList>
    </citation>
    <scope>NUCLEOTIDE SEQUENCE [LARGE SCALE GENOMIC DNA]</scope>
    <source>
        <strain evidence="5">ATCC 27147 / PCC 6307</strain>
    </source>
</reference>
<gene>
    <name evidence="4" type="ordered locus">Cyagr_1478</name>
</gene>
<evidence type="ECO:0000313" key="4">
    <source>
        <dbReference type="EMBL" id="AFY28643.1"/>
    </source>
</evidence>
<dbReference type="AlphaFoldDB" id="K9P6P0"/>
<dbReference type="HOGENOM" id="CLU_144159_0_0_3"/>
<feature type="domain" description="DUF883" evidence="3">
    <location>
        <begin position="129"/>
        <end position="155"/>
    </location>
</feature>
<accession>K9P6P0</accession>
<keyword evidence="2" id="KW-0472">Membrane</keyword>
<dbReference type="STRING" id="292564.Cyagr_1478"/>
<evidence type="ECO:0000256" key="2">
    <source>
        <dbReference type="SAM" id="Phobius"/>
    </source>
</evidence>
<evidence type="ECO:0000313" key="5">
    <source>
        <dbReference type="Proteomes" id="UP000010388"/>
    </source>
</evidence>
<name>K9P6P0_CYAGP</name>
<proteinExistence type="predicted"/>
<evidence type="ECO:0000256" key="1">
    <source>
        <dbReference type="SAM" id="MobiDB-lite"/>
    </source>
</evidence>
<dbReference type="KEGG" id="cgc:Cyagr_1478"/>
<feature type="transmembrane region" description="Helical" evidence="2">
    <location>
        <begin position="134"/>
        <end position="152"/>
    </location>
</feature>
<keyword evidence="2" id="KW-1133">Transmembrane helix</keyword>
<dbReference type="PATRIC" id="fig|292564.3.peg.1406"/>
<dbReference type="EMBL" id="CP003495">
    <property type="protein sequence ID" value="AFY28643.1"/>
    <property type="molecule type" value="Genomic_DNA"/>
</dbReference>
<sequence length="158" mass="17230">METDTTHPAPDPAQIAAPEPTGSGDAQRLQRQFRDRFETLLPSIQKEWPEVARHTLEATRGSFDHVVEVISHQSGVTATGVKQQLLDLVNVTGEQAGHVVDALRPLEDQLEHLLDDLNTTLRPRIEKPVRERPLMALGIAAGVGLVVGLLLSSGRRSA</sequence>
<dbReference type="Proteomes" id="UP000010388">
    <property type="component" value="Chromosome"/>
</dbReference>
<keyword evidence="2" id="KW-0812">Transmembrane</keyword>